<dbReference type="AlphaFoldDB" id="A0A553I097"/>
<gene>
    <name evidence="1" type="ORF">FHL15_005577</name>
</gene>
<evidence type="ECO:0000313" key="2">
    <source>
        <dbReference type="Proteomes" id="UP000319160"/>
    </source>
</evidence>
<evidence type="ECO:0008006" key="3">
    <source>
        <dbReference type="Google" id="ProtNLM"/>
    </source>
</evidence>
<protein>
    <recommendedName>
        <fullName evidence="3">DNA mismatch repair protein HSM3 N-terminal domain-containing protein</fullName>
    </recommendedName>
</protein>
<evidence type="ECO:0000313" key="1">
    <source>
        <dbReference type="EMBL" id="TRX93605.1"/>
    </source>
</evidence>
<proteinExistence type="predicted"/>
<dbReference type="STRING" id="2512241.A0A553I097"/>
<accession>A0A553I097</accession>
<reference evidence="2" key="1">
    <citation type="submission" date="2019-06" db="EMBL/GenBank/DDBJ databases">
        <title>Draft genome sequence of the griseofulvin-producing fungus Xylaria cubensis strain G536.</title>
        <authorList>
            <person name="Mead M.E."/>
            <person name="Raja H.A."/>
            <person name="Steenwyk J.L."/>
            <person name="Knowles S.L."/>
            <person name="Oberlies N.H."/>
            <person name="Rokas A."/>
        </authorList>
    </citation>
    <scope>NUCLEOTIDE SEQUENCE [LARGE SCALE GENOMIC DNA]</scope>
    <source>
        <strain evidence="2">G536</strain>
    </source>
</reference>
<sequence length="308" mass="34034">MNTDTIPVSGVDDLEKHLDQLVSDPTLPPDSKLFDHVELQMTGTLNFPPEHALRSPAPSANLLAMTILAKAAKSPSDAAILAANMKSIITSFLTRWLSAPQVEVGEKGSKVLGDLLDIDSDTRPPEGLAVSGVEIAVRKAPGQGAMWRRIFHDRDVYGLILSLCSNGPHQNAEPPQQLSLAQGRLLRILPRLSALNLAAVTKSHFPELHRRYANSEGVGGLLYFAALHMIDKEDILMHLSLIDFFETMISIQRITPFSTYKMDTLRTLYREASKKDDMLKNAILSLPERTVPEEADELRQFIHDISAN</sequence>
<keyword evidence="2" id="KW-1185">Reference proteome</keyword>
<comment type="caution">
    <text evidence="1">The sequence shown here is derived from an EMBL/GenBank/DDBJ whole genome shotgun (WGS) entry which is preliminary data.</text>
</comment>
<dbReference type="Proteomes" id="UP000319160">
    <property type="component" value="Unassembled WGS sequence"/>
</dbReference>
<name>A0A553I097_9PEZI</name>
<dbReference type="EMBL" id="VFLP01000028">
    <property type="protein sequence ID" value="TRX93605.1"/>
    <property type="molecule type" value="Genomic_DNA"/>
</dbReference>
<organism evidence="1 2">
    <name type="scientific">Xylaria flabelliformis</name>
    <dbReference type="NCBI Taxonomy" id="2512241"/>
    <lineage>
        <taxon>Eukaryota</taxon>
        <taxon>Fungi</taxon>
        <taxon>Dikarya</taxon>
        <taxon>Ascomycota</taxon>
        <taxon>Pezizomycotina</taxon>
        <taxon>Sordariomycetes</taxon>
        <taxon>Xylariomycetidae</taxon>
        <taxon>Xylariales</taxon>
        <taxon>Xylariaceae</taxon>
        <taxon>Xylaria</taxon>
    </lineage>
</organism>
<dbReference type="OrthoDB" id="4538483at2759"/>